<dbReference type="Proteomes" id="UP000245870">
    <property type="component" value="Unassembled WGS sequence"/>
</dbReference>
<name>A0A2U0U2X5_9BACT</name>
<protein>
    <submittedName>
        <fullName evidence="1">Uncharacterized protein</fullName>
    </submittedName>
</protein>
<dbReference type="AlphaFoldDB" id="A0A2U0U2X5"/>
<sequence length="57" mass="6895">MSRELNELFEMEDSSCICAHGYDKLTIFTKRWGSRYPSIKRLKHERNAVYFTYLFLV</sequence>
<accession>A0A2U0U2X5</accession>
<proteinExistence type="predicted"/>
<dbReference type="EMBL" id="QENY01000017">
    <property type="protein sequence ID" value="PVX50633.1"/>
    <property type="molecule type" value="Genomic_DNA"/>
</dbReference>
<gene>
    <name evidence="1" type="ORF">C7379_11731</name>
</gene>
<organism evidence="1 2">
    <name type="scientific">Hallella colorans</name>
    <dbReference type="NCBI Taxonomy" id="1703337"/>
    <lineage>
        <taxon>Bacteria</taxon>
        <taxon>Pseudomonadati</taxon>
        <taxon>Bacteroidota</taxon>
        <taxon>Bacteroidia</taxon>
        <taxon>Bacteroidales</taxon>
        <taxon>Prevotellaceae</taxon>
        <taxon>Hallella</taxon>
    </lineage>
</organism>
<keyword evidence="2" id="KW-1185">Reference proteome</keyword>
<reference evidence="1 2" key="1">
    <citation type="submission" date="2018-05" db="EMBL/GenBank/DDBJ databases">
        <title>Genomic Encyclopedia of Type Strains, Phase IV (KMG-IV): sequencing the most valuable type-strain genomes for metagenomic binning, comparative biology and taxonomic classification.</title>
        <authorList>
            <person name="Goeker M."/>
        </authorList>
    </citation>
    <scope>NUCLEOTIDE SEQUENCE [LARGE SCALE GENOMIC DNA]</scope>
    <source>
        <strain evidence="1 2">DSM 100333</strain>
    </source>
</reference>
<evidence type="ECO:0000313" key="2">
    <source>
        <dbReference type="Proteomes" id="UP000245870"/>
    </source>
</evidence>
<comment type="caution">
    <text evidence="1">The sequence shown here is derived from an EMBL/GenBank/DDBJ whole genome shotgun (WGS) entry which is preliminary data.</text>
</comment>
<evidence type="ECO:0000313" key="1">
    <source>
        <dbReference type="EMBL" id="PVX50633.1"/>
    </source>
</evidence>